<evidence type="ECO:0000256" key="1">
    <source>
        <dbReference type="SAM" id="MobiDB-lite"/>
    </source>
</evidence>
<evidence type="ECO:0000256" key="2">
    <source>
        <dbReference type="SAM" id="Phobius"/>
    </source>
</evidence>
<keyword evidence="4" id="KW-1185">Reference proteome</keyword>
<keyword evidence="2" id="KW-0812">Transmembrane</keyword>
<accession>A0A078ACG9</accession>
<evidence type="ECO:0000313" key="3">
    <source>
        <dbReference type="EMBL" id="CDW78528.1"/>
    </source>
</evidence>
<dbReference type="EMBL" id="CCKQ01007176">
    <property type="protein sequence ID" value="CDW78528.1"/>
    <property type="molecule type" value="Genomic_DNA"/>
</dbReference>
<feature type="transmembrane region" description="Helical" evidence="2">
    <location>
        <begin position="177"/>
        <end position="195"/>
    </location>
</feature>
<dbReference type="InParanoid" id="A0A078ACG9"/>
<sequence>MSLQKEVIVLDATTDLLKDPIRLLLIFYTFLAAYDNYFDDKITYKTEFVKMIDNMQNFMIEQEEKQTPSESDLPHNLSQQSPSNDNKTDSKIRVQKFTYNQLAAMMEIVRNIYIGLIYTSLGANLFGLFLLLRPKADYKNDNSKLFLNSALAAVITEILVYLVFVGLFTFSAWQLKLFYVSASMDVFSYFMIPALDQFLDKFIFGIVPPIANYAYVRVLY</sequence>
<feature type="compositionally biased region" description="Polar residues" evidence="1">
    <location>
        <begin position="76"/>
        <end position="85"/>
    </location>
</feature>
<dbReference type="AlphaFoldDB" id="A0A078ACG9"/>
<reference evidence="3 4" key="1">
    <citation type="submission" date="2014-06" db="EMBL/GenBank/DDBJ databases">
        <authorList>
            <person name="Swart Estienne"/>
        </authorList>
    </citation>
    <scope>NUCLEOTIDE SEQUENCE [LARGE SCALE GENOMIC DNA]</scope>
    <source>
        <strain evidence="3 4">130c</strain>
    </source>
</reference>
<name>A0A078ACG9_STYLE</name>
<feature type="transmembrane region" description="Helical" evidence="2">
    <location>
        <begin position="112"/>
        <end position="133"/>
    </location>
</feature>
<feature type="transmembrane region" description="Helical" evidence="2">
    <location>
        <begin position="145"/>
        <end position="170"/>
    </location>
</feature>
<organism evidence="3 4">
    <name type="scientific">Stylonychia lemnae</name>
    <name type="common">Ciliate</name>
    <dbReference type="NCBI Taxonomy" id="5949"/>
    <lineage>
        <taxon>Eukaryota</taxon>
        <taxon>Sar</taxon>
        <taxon>Alveolata</taxon>
        <taxon>Ciliophora</taxon>
        <taxon>Intramacronucleata</taxon>
        <taxon>Spirotrichea</taxon>
        <taxon>Stichotrichia</taxon>
        <taxon>Sporadotrichida</taxon>
        <taxon>Oxytrichidae</taxon>
        <taxon>Stylonychinae</taxon>
        <taxon>Stylonychia</taxon>
    </lineage>
</organism>
<evidence type="ECO:0000313" key="4">
    <source>
        <dbReference type="Proteomes" id="UP000039865"/>
    </source>
</evidence>
<protein>
    <submittedName>
        <fullName evidence="3">Uncharacterized protein</fullName>
    </submittedName>
</protein>
<keyword evidence="2" id="KW-0472">Membrane</keyword>
<feature type="transmembrane region" description="Helical" evidence="2">
    <location>
        <begin position="20"/>
        <end position="38"/>
    </location>
</feature>
<keyword evidence="2" id="KW-1133">Transmembrane helix</keyword>
<dbReference type="Proteomes" id="UP000039865">
    <property type="component" value="Unassembled WGS sequence"/>
</dbReference>
<feature type="region of interest" description="Disordered" evidence="1">
    <location>
        <begin position="63"/>
        <end position="88"/>
    </location>
</feature>
<proteinExistence type="predicted"/>
<gene>
    <name evidence="3" type="primary">Contig8614.g9195</name>
    <name evidence="3" type="ORF">STYLEM_7507</name>
</gene>